<dbReference type="InParanoid" id="A0A401H3S3"/>
<sequence length="96" mass="10390">MSMPPSCHFTFQPSPSNPELTLPDFAHGSFYDAEGLPDIYADAPNTYLSWGSSDVQPSLEDTLSRGAAEAQFHAVSLLGQYGADQHTRTARPHIPA</sequence>
<dbReference type="Proteomes" id="UP000287166">
    <property type="component" value="Unassembled WGS sequence"/>
</dbReference>
<reference evidence="1 2" key="1">
    <citation type="journal article" date="2018" name="Sci. Rep.">
        <title>Genome sequence of the cauliflower mushroom Sparassis crispa (Hanabiratake) and its association with beneficial usage.</title>
        <authorList>
            <person name="Kiyama R."/>
            <person name="Furutani Y."/>
            <person name="Kawaguchi K."/>
            <person name="Nakanishi T."/>
        </authorList>
    </citation>
    <scope>NUCLEOTIDE SEQUENCE [LARGE SCALE GENOMIC DNA]</scope>
</reference>
<evidence type="ECO:0000313" key="1">
    <source>
        <dbReference type="EMBL" id="GBE89053.1"/>
    </source>
</evidence>
<evidence type="ECO:0000313" key="2">
    <source>
        <dbReference type="Proteomes" id="UP000287166"/>
    </source>
</evidence>
<dbReference type="RefSeq" id="XP_027619966.1">
    <property type="nucleotide sequence ID" value="XM_027764165.1"/>
</dbReference>
<accession>A0A401H3S3</accession>
<gene>
    <name evidence="1" type="ORF">SCP_1500550</name>
</gene>
<proteinExistence type="predicted"/>
<name>A0A401H3S3_9APHY</name>
<dbReference type="AlphaFoldDB" id="A0A401H3S3"/>
<organism evidence="1 2">
    <name type="scientific">Sparassis crispa</name>
    <dbReference type="NCBI Taxonomy" id="139825"/>
    <lineage>
        <taxon>Eukaryota</taxon>
        <taxon>Fungi</taxon>
        <taxon>Dikarya</taxon>
        <taxon>Basidiomycota</taxon>
        <taxon>Agaricomycotina</taxon>
        <taxon>Agaricomycetes</taxon>
        <taxon>Polyporales</taxon>
        <taxon>Sparassidaceae</taxon>
        <taxon>Sparassis</taxon>
    </lineage>
</organism>
<protein>
    <submittedName>
        <fullName evidence="1">Uncharacterized protein</fullName>
    </submittedName>
</protein>
<comment type="caution">
    <text evidence="1">The sequence shown here is derived from an EMBL/GenBank/DDBJ whole genome shotgun (WGS) entry which is preliminary data.</text>
</comment>
<dbReference type="EMBL" id="BFAD01000015">
    <property type="protein sequence ID" value="GBE89053.1"/>
    <property type="molecule type" value="Genomic_DNA"/>
</dbReference>
<keyword evidence="2" id="KW-1185">Reference proteome</keyword>
<dbReference type="GeneID" id="38785970"/>